<sequence>MAKGEIVVNVKLEINEDTEQAIRRIVREEIAARKEHVRGPEVIVPMTNLNCGGIVNKEQMTVVGDSQNNDLIITKEGIFLNGSKIKDVFDYQVKSSAGYPTELTLKMYVSSSKILIDRRCNYTNGNLGQSIQ</sequence>
<dbReference type="RefSeq" id="WP_219873193.1">
    <property type="nucleotide sequence ID" value="NZ_JAHZIJ010000009.1"/>
</dbReference>
<dbReference type="Proteomes" id="UP000812277">
    <property type="component" value="Unassembled WGS sequence"/>
</dbReference>
<gene>
    <name evidence="1" type="ORF">K0T92_14520</name>
</gene>
<protein>
    <submittedName>
        <fullName evidence="1">Uncharacterized protein</fullName>
    </submittedName>
</protein>
<keyword evidence="2" id="KW-1185">Reference proteome</keyword>
<organism evidence="1 2">
    <name type="scientific">Paenibacillus oenotherae</name>
    <dbReference type="NCBI Taxonomy" id="1435645"/>
    <lineage>
        <taxon>Bacteria</taxon>
        <taxon>Bacillati</taxon>
        <taxon>Bacillota</taxon>
        <taxon>Bacilli</taxon>
        <taxon>Bacillales</taxon>
        <taxon>Paenibacillaceae</taxon>
        <taxon>Paenibacillus</taxon>
    </lineage>
</organism>
<evidence type="ECO:0000313" key="2">
    <source>
        <dbReference type="Proteomes" id="UP000812277"/>
    </source>
</evidence>
<comment type="caution">
    <text evidence="1">The sequence shown here is derived from an EMBL/GenBank/DDBJ whole genome shotgun (WGS) entry which is preliminary data.</text>
</comment>
<evidence type="ECO:0000313" key="1">
    <source>
        <dbReference type="EMBL" id="MBW7475957.1"/>
    </source>
</evidence>
<reference evidence="1 2" key="1">
    <citation type="submission" date="2021-07" db="EMBL/GenBank/DDBJ databases">
        <title>Paenibacillus radiodurans sp. nov., isolated from the southeastern edge of Tengger Desert.</title>
        <authorList>
            <person name="Zhang G."/>
        </authorList>
    </citation>
    <scope>NUCLEOTIDE SEQUENCE [LARGE SCALE GENOMIC DNA]</scope>
    <source>
        <strain evidence="1 2">DT7-4</strain>
    </source>
</reference>
<accession>A0ABS7D7P6</accession>
<proteinExistence type="predicted"/>
<dbReference type="EMBL" id="JAHZIJ010000009">
    <property type="protein sequence ID" value="MBW7475957.1"/>
    <property type="molecule type" value="Genomic_DNA"/>
</dbReference>
<name>A0ABS7D7P6_9BACL</name>